<evidence type="ECO:0000256" key="3">
    <source>
        <dbReference type="ARBA" id="ARBA00022692"/>
    </source>
</evidence>
<dbReference type="InterPro" id="IPR015943">
    <property type="entry name" value="WD40/YVTN_repeat-like_dom_sf"/>
</dbReference>
<evidence type="ECO:0000256" key="8">
    <source>
        <dbReference type="SAM" id="Phobius"/>
    </source>
</evidence>
<evidence type="ECO:0008006" key="11">
    <source>
        <dbReference type="Google" id="ProtNLM"/>
    </source>
</evidence>
<evidence type="ECO:0000256" key="2">
    <source>
        <dbReference type="ARBA" id="ARBA00022574"/>
    </source>
</evidence>
<evidence type="ECO:0000256" key="5">
    <source>
        <dbReference type="ARBA" id="ARBA00022989"/>
    </source>
</evidence>
<dbReference type="InterPro" id="IPR019775">
    <property type="entry name" value="WD40_repeat_CS"/>
</dbReference>
<dbReference type="PROSITE" id="PS50082">
    <property type="entry name" value="WD_REPEATS_2"/>
    <property type="match status" value="2"/>
</dbReference>
<dbReference type="EMBL" id="QOKY01000173">
    <property type="protein sequence ID" value="RMZ54721.1"/>
    <property type="molecule type" value="Genomic_DNA"/>
</dbReference>
<feature type="transmembrane region" description="Helical" evidence="8">
    <location>
        <begin position="541"/>
        <end position="561"/>
    </location>
</feature>
<keyword evidence="5 8" id="KW-1133">Transmembrane helix</keyword>
<evidence type="ECO:0000313" key="10">
    <source>
        <dbReference type="Proteomes" id="UP000279271"/>
    </source>
</evidence>
<feature type="transmembrane region" description="Helical" evidence="8">
    <location>
        <begin position="567"/>
        <end position="587"/>
    </location>
</feature>
<dbReference type="AlphaFoldDB" id="A0A3M7KW51"/>
<dbReference type="Gene3D" id="2.130.10.10">
    <property type="entry name" value="YVTN repeat-like/Quinoprotein amine dehydrogenase"/>
    <property type="match status" value="2"/>
</dbReference>
<evidence type="ECO:0000256" key="6">
    <source>
        <dbReference type="ARBA" id="ARBA00023136"/>
    </source>
</evidence>
<keyword evidence="4" id="KW-0677">Repeat</keyword>
<dbReference type="InterPro" id="IPR001680">
    <property type="entry name" value="WD40_rpt"/>
</dbReference>
<dbReference type="InterPro" id="IPR019185">
    <property type="entry name" value="Integral_membrane_SYS1-rel"/>
</dbReference>
<reference evidence="10" key="1">
    <citation type="journal article" date="2018" name="Algal Res.">
        <title>Characterization of plant carbon substrate utilization by Auxenochlorella protothecoides.</title>
        <authorList>
            <person name="Vogler B.W."/>
            <person name="Starkenburg S.R."/>
            <person name="Sudasinghe N."/>
            <person name="Schambach J.Y."/>
            <person name="Rollin J.A."/>
            <person name="Pattathil S."/>
            <person name="Barry A.N."/>
        </authorList>
    </citation>
    <scope>NUCLEOTIDE SEQUENCE [LARGE SCALE GENOMIC DNA]</scope>
    <source>
        <strain evidence="10">UTEX 25</strain>
    </source>
</reference>
<feature type="repeat" description="WD" evidence="7">
    <location>
        <begin position="292"/>
        <end position="325"/>
    </location>
</feature>
<dbReference type="PANTHER" id="PTHR45282:SF2">
    <property type="entry name" value="OS03G0858400 PROTEIN"/>
    <property type="match status" value="1"/>
</dbReference>
<feature type="repeat" description="WD" evidence="7">
    <location>
        <begin position="94"/>
        <end position="127"/>
    </location>
</feature>
<feature type="transmembrane region" description="Helical" evidence="8">
    <location>
        <begin position="12"/>
        <end position="31"/>
    </location>
</feature>
<organism evidence="9 10">
    <name type="scientific">Auxenochlorella protothecoides</name>
    <name type="common">Green microalga</name>
    <name type="synonym">Chlorella protothecoides</name>
    <dbReference type="NCBI Taxonomy" id="3075"/>
    <lineage>
        <taxon>Eukaryota</taxon>
        <taxon>Viridiplantae</taxon>
        <taxon>Chlorophyta</taxon>
        <taxon>core chlorophytes</taxon>
        <taxon>Trebouxiophyceae</taxon>
        <taxon>Chlorellales</taxon>
        <taxon>Chlorellaceae</taxon>
        <taxon>Auxenochlorella</taxon>
    </lineage>
</organism>
<dbReference type="PROSITE" id="PS00678">
    <property type="entry name" value="WD_REPEATS_1"/>
    <property type="match status" value="1"/>
</dbReference>
<comment type="caution">
    <text evidence="9">The sequence shown here is derived from an EMBL/GenBank/DDBJ whole genome shotgun (WGS) entry which is preliminary data.</text>
</comment>
<evidence type="ECO:0000256" key="4">
    <source>
        <dbReference type="ARBA" id="ARBA00022737"/>
    </source>
</evidence>
<accession>A0A3M7KW51</accession>
<evidence type="ECO:0000256" key="7">
    <source>
        <dbReference type="PROSITE-ProRule" id="PRU00221"/>
    </source>
</evidence>
<dbReference type="PROSITE" id="PS50294">
    <property type="entry name" value="WD_REPEATS_REGION"/>
    <property type="match status" value="1"/>
</dbReference>
<evidence type="ECO:0000256" key="1">
    <source>
        <dbReference type="ARBA" id="ARBA00004141"/>
    </source>
</evidence>
<keyword evidence="2 7" id="KW-0853">WD repeat</keyword>
<dbReference type="InterPro" id="IPR036322">
    <property type="entry name" value="WD40_repeat_dom_sf"/>
</dbReference>
<dbReference type="Proteomes" id="UP000279271">
    <property type="component" value="Unassembled WGS sequence"/>
</dbReference>
<dbReference type="Pfam" id="PF00400">
    <property type="entry name" value="WD40"/>
    <property type="match status" value="3"/>
</dbReference>
<comment type="subcellular location">
    <subcellularLocation>
        <location evidence="1">Membrane</location>
        <topology evidence="1">Multi-pass membrane protein</topology>
    </subcellularLocation>
</comment>
<feature type="transmembrane region" description="Helical" evidence="8">
    <location>
        <begin position="478"/>
        <end position="498"/>
    </location>
</feature>
<gene>
    <name evidence="9" type="ORF">APUTEX25_003099</name>
</gene>
<feature type="non-terminal residue" evidence="9">
    <location>
        <position position="1"/>
    </location>
</feature>
<proteinExistence type="predicted"/>
<feature type="transmembrane region" description="Helical" evidence="8">
    <location>
        <begin position="436"/>
        <end position="458"/>
    </location>
</feature>
<evidence type="ECO:0000313" key="9">
    <source>
        <dbReference type="EMBL" id="RMZ54721.1"/>
    </source>
</evidence>
<keyword evidence="3 8" id="KW-0812">Transmembrane</keyword>
<keyword evidence="6 8" id="KW-0472">Membrane</keyword>
<sequence>AAGDGSGLAPATVAVAVVIAGSAAVIVVQLLRSILLRVAGIYSTPKRGQRPAAAQHASTTPGTGLKSLMKQAALAKRAAGPDFVPDSELHLASLRSTTGAVLGLAWSADGDALAAATDGGSLQVWRLPPGLDVAAPGGRQPPHSSHELRQGASDVAFGAGPSSLAVLTRGEGGAPAVTLLTLPRGPHGDPEPAWTRHGAHAAANEGRCLEASAGSKAGYPIIISSSNKTDIHVYSGTGEDLGTIDTGGFENYAAAVSSDGRWVAAATFTNDIYEVAFDRQGTFTGLHKAMALKGHAARVLALAFSPDLGRCATASADGTLRLWNIGVRYALAEDPKLLATARLPLALDPKLRARLAWGAGGVIALSNGHRLAFFDEAGADLLASVPDAHTAPIAALAWCPGRLTALERPTWTLATGGGDARVRLWRSPERSAGRRIVAFQCYFYGTLGLLLFLLTGPYVPDVNLFHVFDWRWIQLKTFVGAMVILAFVITSVLNAVFLRLMVWRYCCGLVHDRPHCGVPRNCPLPLHIYNAFVQIRRAKKCLDFTATLYGIHLILVWSTYGLPRTKTWWICNLAFLAITTGLGEWLCMQKELQDIPMSSLSTAGARIEQELVRQIPVVTILS</sequence>
<dbReference type="GO" id="GO:0016020">
    <property type="term" value="C:membrane"/>
    <property type="evidence" value="ECO:0007669"/>
    <property type="project" value="UniProtKB-SubCell"/>
</dbReference>
<dbReference type="SUPFAM" id="SSF50978">
    <property type="entry name" value="WD40 repeat-like"/>
    <property type="match status" value="1"/>
</dbReference>
<dbReference type="PANTHER" id="PTHR45282">
    <property type="entry name" value="OS03G0858400 PROTEIN"/>
    <property type="match status" value="1"/>
</dbReference>
<name>A0A3M7KW51_AUXPR</name>
<protein>
    <recommendedName>
        <fullName evidence="11">Anaphase-promoting complex subunit 4 WD40 domain-containing protein</fullName>
    </recommendedName>
</protein>
<dbReference type="SMART" id="SM00320">
    <property type="entry name" value="WD40"/>
    <property type="match status" value="4"/>
</dbReference>
<dbReference type="Pfam" id="PF09801">
    <property type="entry name" value="SYS1"/>
    <property type="match status" value="2"/>
</dbReference>